<keyword evidence="1" id="KW-1133">Transmembrane helix</keyword>
<dbReference type="Proteomes" id="UP000184236">
    <property type="component" value="Unassembled WGS sequence"/>
</dbReference>
<name>A0A1M4Y237_9FLAO</name>
<organism evidence="3 4">
    <name type="scientific">Chryseobacterium takakiae</name>
    <dbReference type="NCBI Taxonomy" id="1302685"/>
    <lineage>
        <taxon>Bacteria</taxon>
        <taxon>Pseudomonadati</taxon>
        <taxon>Bacteroidota</taxon>
        <taxon>Flavobacteriia</taxon>
        <taxon>Flavobacteriales</taxon>
        <taxon>Weeksellaceae</taxon>
        <taxon>Chryseobacterium group</taxon>
        <taxon>Chryseobacterium</taxon>
    </lineage>
</organism>
<feature type="domain" description="DUF6438" evidence="2">
    <location>
        <begin position="50"/>
        <end position="175"/>
    </location>
</feature>
<dbReference type="InterPro" id="IPR045497">
    <property type="entry name" value="DUF6438"/>
</dbReference>
<gene>
    <name evidence="3" type="ORF">SAMN05444408_10775</name>
</gene>
<evidence type="ECO:0000259" key="2">
    <source>
        <dbReference type="Pfam" id="PF20033"/>
    </source>
</evidence>
<evidence type="ECO:0000256" key="1">
    <source>
        <dbReference type="SAM" id="Phobius"/>
    </source>
</evidence>
<keyword evidence="1" id="KW-0472">Membrane</keyword>
<sequence length="185" mass="21652">MSPPFHTWFFGIIIERIQSKFKIMKYLFGLFAFIVLFSCNSRKMNSKYSVIEYEATPCFGFCPVFKMTINADRTAVFEAEHFNFSDRPSKDEFSKPREGTFKGTIKQDDYNKLISMLNGLDVKNLNNNYGEKNVTDLPSSHLRIKFTDGTSKHVEDYGKKGSEKLSELYHFFEDLRKNQQWTKVN</sequence>
<proteinExistence type="predicted"/>
<dbReference type="AlphaFoldDB" id="A0A1M4Y237"/>
<keyword evidence="1" id="KW-0812">Transmembrane</keyword>
<dbReference type="STRING" id="1302685.SAMN05444408_10775"/>
<accession>A0A1M4Y237</accession>
<keyword evidence="4" id="KW-1185">Reference proteome</keyword>
<dbReference type="Pfam" id="PF20033">
    <property type="entry name" value="DUF6438"/>
    <property type="match status" value="1"/>
</dbReference>
<evidence type="ECO:0000313" key="3">
    <source>
        <dbReference type="EMBL" id="SHE99758.1"/>
    </source>
</evidence>
<protein>
    <recommendedName>
        <fullName evidence="2">DUF6438 domain-containing protein</fullName>
    </recommendedName>
</protein>
<dbReference type="EMBL" id="FQVO01000007">
    <property type="protein sequence ID" value="SHE99758.1"/>
    <property type="molecule type" value="Genomic_DNA"/>
</dbReference>
<reference evidence="4" key="1">
    <citation type="submission" date="2016-11" db="EMBL/GenBank/DDBJ databases">
        <authorList>
            <person name="Varghese N."/>
            <person name="Submissions S."/>
        </authorList>
    </citation>
    <scope>NUCLEOTIDE SEQUENCE [LARGE SCALE GENOMIC DNA]</scope>
    <source>
        <strain evidence="4">DSM 26898</strain>
    </source>
</reference>
<feature type="transmembrane region" description="Helical" evidence="1">
    <location>
        <begin position="23"/>
        <end position="39"/>
    </location>
</feature>
<evidence type="ECO:0000313" key="4">
    <source>
        <dbReference type="Proteomes" id="UP000184236"/>
    </source>
</evidence>